<dbReference type="eggNOG" id="ENOG50302SA">
    <property type="taxonomic scope" value="Bacteria"/>
</dbReference>
<dbReference type="InterPro" id="IPR016181">
    <property type="entry name" value="Acyl_CoA_acyltransferase"/>
</dbReference>
<dbReference type="SUPFAM" id="SSF55729">
    <property type="entry name" value="Acyl-CoA N-acyltransferases (Nat)"/>
    <property type="match status" value="1"/>
</dbReference>
<dbReference type="HOGENOM" id="CLU_1736962_0_0_5"/>
<evidence type="ECO:0008006" key="3">
    <source>
        <dbReference type="Google" id="ProtNLM"/>
    </source>
</evidence>
<protein>
    <recommendedName>
        <fullName evidence="3">N-acetyltransferase domain-containing protein</fullName>
    </recommendedName>
</protein>
<dbReference type="AlphaFoldDB" id="J0QXY9"/>
<dbReference type="Proteomes" id="UP000009017">
    <property type="component" value="Unassembled WGS sequence"/>
</dbReference>
<proteinExistence type="predicted"/>
<dbReference type="EMBL" id="AIMA01000009">
    <property type="protein sequence ID" value="EJF90946.1"/>
    <property type="molecule type" value="Genomic_DNA"/>
</dbReference>
<organism evidence="1 2">
    <name type="scientific">Bartonella melophagi K-2C</name>
    <dbReference type="NCBI Taxonomy" id="1094557"/>
    <lineage>
        <taxon>Bacteria</taxon>
        <taxon>Pseudomonadati</taxon>
        <taxon>Pseudomonadota</taxon>
        <taxon>Alphaproteobacteria</taxon>
        <taxon>Hyphomicrobiales</taxon>
        <taxon>Bartonellaceae</taxon>
        <taxon>Bartonella</taxon>
    </lineage>
</organism>
<dbReference type="RefSeq" id="WP_007476984.1">
    <property type="nucleotide sequence ID" value="NZ_JH725082.1"/>
</dbReference>
<dbReference type="PATRIC" id="fig|1094557.3.peg.613"/>
<comment type="caution">
    <text evidence="1">The sequence shown here is derived from an EMBL/GenBank/DDBJ whole genome shotgun (WGS) entry which is preliminary data.</text>
</comment>
<sequence length="132" mass="15342">MAPYWHDILRSMTYFIDKFPDDYDLEMLLSAILKGEKLLWIIVDGDDHFMAHVTTRLEHLVTGVKRAVIVTLGGRGGEHLSKLIVHIEDYYKEQGADELVITGRRGWERSLKAHGYYVNLLEYRKQLSHGKK</sequence>
<name>J0QXY9_9HYPH</name>
<accession>J0QXY9</accession>
<gene>
    <name evidence="1" type="ORF">ME3_00576</name>
</gene>
<dbReference type="OrthoDB" id="7923053at2"/>
<evidence type="ECO:0000313" key="1">
    <source>
        <dbReference type="EMBL" id="EJF90946.1"/>
    </source>
</evidence>
<reference evidence="1 2" key="1">
    <citation type="submission" date="2012-03" db="EMBL/GenBank/DDBJ databases">
        <title>The Genome Sequence of Bartonella melophagi K-2C.</title>
        <authorList>
            <consortium name="The Broad Institute Genome Sequencing Platform"/>
            <consortium name="The Broad Institute Genome Sequencing Center for Infectious Disease"/>
            <person name="Feldgarden M."/>
            <person name="Kirby J."/>
            <person name="Kosoy M."/>
            <person name="Birtles R."/>
            <person name="Probert W.S."/>
            <person name="Chiaraviglio L."/>
            <person name="Young S.K."/>
            <person name="Zeng Q."/>
            <person name="Gargeya S."/>
            <person name="Fitzgerald M."/>
            <person name="Haas B."/>
            <person name="Abouelleil A."/>
            <person name="Alvarado L."/>
            <person name="Arachchi H.M."/>
            <person name="Berlin A."/>
            <person name="Chapman S.B."/>
            <person name="Gearin G."/>
            <person name="Goldberg J."/>
            <person name="Griggs A."/>
            <person name="Gujja S."/>
            <person name="Hansen M."/>
            <person name="Heiman D."/>
            <person name="Howarth C."/>
            <person name="Larimer J."/>
            <person name="Lui A."/>
            <person name="MacDonald P.J.P."/>
            <person name="McCowen C."/>
            <person name="Montmayeur A."/>
            <person name="Murphy C."/>
            <person name="Neiman D."/>
            <person name="Pearson M."/>
            <person name="Priest M."/>
            <person name="Roberts A."/>
            <person name="Saif S."/>
            <person name="Shea T."/>
            <person name="Sisk P."/>
            <person name="Stolte C."/>
            <person name="Sykes S."/>
            <person name="Wortman J."/>
            <person name="Nusbaum C."/>
            <person name="Birren B."/>
        </authorList>
    </citation>
    <scope>NUCLEOTIDE SEQUENCE [LARGE SCALE GENOMIC DNA]</scope>
    <source>
        <strain evidence="1 2">K-2C</strain>
    </source>
</reference>
<evidence type="ECO:0000313" key="2">
    <source>
        <dbReference type="Proteomes" id="UP000009017"/>
    </source>
</evidence>
<keyword evidence="2" id="KW-1185">Reference proteome</keyword>